<name>U2KNZ3_9STRE</name>
<gene>
    <name evidence="2" type="ORF">HMPREF1557_00926</name>
</gene>
<keyword evidence="1" id="KW-1133">Transmembrane helix</keyword>
<evidence type="ECO:0000313" key="3">
    <source>
        <dbReference type="Proteomes" id="UP000016617"/>
    </source>
</evidence>
<dbReference type="AlphaFoldDB" id="U2KNZ3"/>
<feature type="transmembrane region" description="Helical" evidence="1">
    <location>
        <begin position="218"/>
        <end position="251"/>
    </location>
</feature>
<feature type="transmembrane region" description="Helical" evidence="1">
    <location>
        <begin position="263"/>
        <end position="284"/>
    </location>
</feature>
<organism evidence="2 3">
    <name type="scientific">Streptococcus sobrinus W1703</name>
    <dbReference type="NCBI Taxonomy" id="1227275"/>
    <lineage>
        <taxon>Bacteria</taxon>
        <taxon>Bacillati</taxon>
        <taxon>Bacillota</taxon>
        <taxon>Bacilli</taxon>
        <taxon>Lactobacillales</taxon>
        <taxon>Streptococcaceae</taxon>
        <taxon>Streptococcus</taxon>
    </lineage>
</organism>
<evidence type="ECO:0008006" key="4">
    <source>
        <dbReference type="Google" id="ProtNLM"/>
    </source>
</evidence>
<feature type="transmembrane region" description="Helical" evidence="1">
    <location>
        <begin position="52"/>
        <end position="69"/>
    </location>
</feature>
<protein>
    <recommendedName>
        <fullName evidence="4">Membrane protein 6-pyruvoyl-tetrahydropterin synthase-related domain-containing protein</fullName>
    </recommendedName>
</protein>
<feature type="transmembrane region" description="Helical" evidence="1">
    <location>
        <begin position="376"/>
        <end position="396"/>
    </location>
</feature>
<evidence type="ECO:0000256" key="1">
    <source>
        <dbReference type="SAM" id="Phobius"/>
    </source>
</evidence>
<dbReference type="PATRIC" id="fig|1227275.3.peg.821"/>
<comment type="caution">
    <text evidence="2">The sequence shown here is derived from an EMBL/GenBank/DDBJ whole genome shotgun (WGS) entry which is preliminary data.</text>
</comment>
<proteinExistence type="predicted"/>
<feature type="transmembrane region" description="Helical" evidence="1">
    <location>
        <begin position="345"/>
        <end position="364"/>
    </location>
</feature>
<feature type="transmembrane region" description="Helical" evidence="1">
    <location>
        <begin position="194"/>
        <end position="212"/>
    </location>
</feature>
<feature type="transmembrane region" description="Helical" evidence="1">
    <location>
        <begin position="315"/>
        <end position="333"/>
    </location>
</feature>
<feature type="transmembrane region" description="Helical" evidence="1">
    <location>
        <begin position="145"/>
        <end position="162"/>
    </location>
</feature>
<dbReference type="EMBL" id="AWVA01000055">
    <property type="protein sequence ID" value="ERJ76533.1"/>
    <property type="molecule type" value="Genomic_DNA"/>
</dbReference>
<sequence>MRLAFFDRVGLSKQANRGESLCPINFLCYTGKKLEGKGVFGMKRNYFVKLRPFLLVALFSFILIIPQWLSRGIILGTDSVFHYNRFYEAAMQIKHWNFSYFLSIYGFQQSGRIVNAVYGPFFAYFQGLLVLLGHTWFGYQLVSRFVLGLIAGSSMYALLKSAKIKEEISLPIALLYLTTFSIQYWTLRQGFSSWGAAVMPFCFIPAIRFTFYKEIHTFQLAFAVSLIFQIHLLSTFFLVIMYVPFFAYGFFRSKKKVKIIAQGLFAVFLTLLLTANVWVALVFLKLDNKLLDPFINDLMNNSAINTGSTYWITTPYPLVLFLIGQVIFVVVRWRSMANWKRILHAVYLLFILLSTSVIPWNYLVKHGVKIAQLIQFPFRFFIPATILLLLIGGIILNHFVKWRRIISWGLLACLLFGGLQTCLSTSKRISQAESEQYVYESTRHVHLVGTYNQQRASLFDDHLDNLLGKIRKSTPDYIPVYSSTKGYNAYDYYAEKVIFKSGFTKTVNDDGSLTMTWVSRNSQTELPVTVYKKTRLVLNGKVLTSKDYKLSAFGIPTVKDREGVNKLTVSFTVPTYFTLALWLTIISWLDLAVYWLYHKASKRSFQVLLSD</sequence>
<dbReference type="Proteomes" id="UP000016617">
    <property type="component" value="Unassembled WGS sequence"/>
</dbReference>
<keyword evidence="1" id="KW-0472">Membrane</keyword>
<feature type="transmembrane region" description="Helical" evidence="1">
    <location>
        <begin position="113"/>
        <end position="133"/>
    </location>
</feature>
<feature type="transmembrane region" description="Helical" evidence="1">
    <location>
        <begin position="576"/>
        <end position="597"/>
    </location>
</feature>
<accession>U2KNZ3</accession>
<keyword evidence="1" id="KW-0812">Transmembrane</keyword>
<evidence type="ECO:0000313" key="2">
    <source>
        <dbReference type="EMBL" id="ERJ76533.1"/>
    </source>
</evidence>
<dbReference type="HOGENOM" id="CLU_034645_0_0_9"/>
<feature type="transmembrane region" description="Helical" evidence="1">
    <location>
        <begin position="168"/>
        <end position="187"/>
    </location>
</feature>
<reference evidence="2 3" key="1">
    <citation type="submission" date="2013-06" db="EMBL/GenBank/DDBJ databases">
        <authorList>
            <person name="Weinstock G."/>
            <person name="Sodergren E."/>
            <person name="Lobos E.A."/>
            <person name="Fulton L."/>
            <person name="Fulton R."/>
            <person name="Courtney L."/>
            <person name="Fronick C."/>
            <person name="O'Laughlin M."/>
            <person name="Godfrey J."/>
            <person name="Wilson R.M."/>
            <person name="Miner T."/>
            <person name="Farmer C."/>
            <person name="Delehaunty K."/>
            <person name="Cordes M."/>
            <person name="Minx P."/>
            <person name="Tomlinson C."/>
            <person name="Chen J."/>
            <person name="Wollam A."/>
            <person name="Pepin K.H."/>
            <person name="Bhonagiri V."/>
            <person name="Zhang X."/>
            <person name="Warren W."/>
            <person name="Mitreva M."/>
            <person name="Mardis E.R."/>
            <person name="Wilson R.K."/>
        </authorList>
    </citation>
    <scope>NUCLEOTIDE SEQUENCE [LARGE SCALE GENOMIC DNA]</scope>
    <source>
        <strain evidence="2 3">W1703</strain>
    </source>
</reference>